<gene>
    <name evidence="1" type="ORF">VO63_36915</name>
</gene>
<dbReference type="Proteomes" id="UP000265325">
    <property type="component" value="Unassembled WGS sequence"/>
</dbReference>
<dbReference type="AlphaFoldDB" id="A0A2P2GC20"/>
<organism evidence="1 2">
    <name type="scientific">Streptomyces showdoensis</name>
    <dbReference type="NCBI Taxonomy" id="68268"/>
    <lineage>
        <taxon>Bacteria</taxon>
        <taxon>Bacillati</taxon>
        <taxon>Actinomycetota</taxon>
        <taxon>Actinomycetes</taxon>
        <taxon>Kitasatosporales</taxon>
        <taxon>Streptomycetaceae</taxon>
        <taxon>Streptomyces</taxon>
    </lineage>
</organism>
<dbReference type="EMBL" id="LAQS01000160">
    <property type="protein sequence ID" value="KKZ68942.1"/>
    <property type="molecule type" value="Genomic_DNA"/>
</dbReference>
<reference evidence="1 2" key="1">
    <citation type="submission" date="2015-05" db="EMBL/GenBank/DDBJ databases">
        <title>Draft Genome assembly of Streptomyces showdoensis.</title>
        <authorList>
            <person name="Thapa K.K."/>
            <person name="Metsa-Ketela M."/>
        </authorList>
    </citation>
    <scope>NUCLEOTIDE SEQUENCE [LARGE SCALE GENOMIC DNA]</scope>
    <source>
        <strain evidence="1 2">ATCC 15227</strain>
    </source>
</reference>
<comment type="caution">
    <text evidence="1">The sequence shown here is derived from an EMBL/GenBank/DDBJ whole genome shotgun (WGS) entry which is preliminary data.</text>
</comment>
<keyword evidence="2" id="KW-1185">Reference proteome</keyword>
<evidence type="ECO:0000313" key="1">
    <source>
        <dbReference type="EMBL" id="KKZ68942.1"/>
    </source>
</evidence>
<accession>A0A2P2GC20</accession>
<name>A0A2P2GC20_STREW</name>
<feature type="non-terminal residue" evidence="1">
    <location>
        <position position="61"/>
    </location>
</feature>
<sequence>MGMLILMPENCPELHLSEAQLGVWLAERAGHSRPGAYQWAEYLVLDGDVDAGLLASAVTRA</sequence>
<proteinExistence type="predicted"/>
<evidence type="ECO:0000313" key="2">
    <source>
        <dbReference type="Proteomes" id="UP000265325"/>
    </source>
</evidence>
<protein>
    <submittedName>
        <fullName evidence="1">Uncharacterized protein</fullName>
    </submittedName>
</protein>